<dbReference type="InterPro" id="IPR000086">
    <property type="entry name" value="NUDIX_hydrolase_dom"/>
</dbReference>
<reference evidence="4" key="4">
    <citation type="journal article" date="2021" name="PeerJ">
        <title>Extensive microbial diversity within the chicken gut microbiome revealed by metagenomics and culture.</title>
        <authorList>
            <person name="Gilroy R."/>
            <person name="Ravi A."/>
            <person name="Getino M."/>
            <person name="Pursley I."/>
            <person name="Horton D.L."/>
            <person name="Alikhan N.F."/>
            <person name="Baker D."/>
            <person name="Gharbi K."/>
            <person name="Hall N."/>
            <person name="Watson M."/>
            <person name="Adriaenssens E.M."/>
            <person name="Foster-Nyarko E."/>
            <person name="Jarju S."/>
            <person name="Secka A."/>
            <person name="Antonio M."/>
            <person name="Oren A."/>
            <person name="Chaudhuri R.R."/>
            <person name="La Ragione R."/>
            <person name="Hildebrand F."/>
            <person name="Pallen M.J."/>
        </authorList>
    </citation>
    <scope>NUCLEOTIDE SEQUENCE</scope>
    <source>
        <strain evidence="4">CHK174-6876</strain>
    </source>
</reference>
<reference evidence="4" key="5">
    <citation type="submission" date="2021-09" db="EMBL/GenBank/DDBJ databases">
        <authorList>
            <person name="Gilroy R."/>
        </authorList>
    </citation>
    <scope>NUCLEOTIDE SEQUENCE</scope>
    <source>
        <strain evidence="4">CHK174-6876</strain>
    </source>
</reference>
<dbReference type="GO" id="GO:0006753">
    <property type="term" value="P:nucleoside phosphate metabolic process"/>
    <property type="evidence" value="ECO:0007669"/>
    <property type="project" value="TreeGrafter"/>
</dbReference>
<gene>
    <name evidence="5" type="ORF">IV43_GL000657</name>
    <name evidence="4" type="ORF">K8V00_05015</name>
    <name evidence="6" type="ORF">LAC1533_1374</name>
</gene>
<dbReference type="PANTHER" id="PTHR11839">
    <property type="entry name" value="UDP/ADP-SUGAR PYROPHOSPHATASE"/>
    <property type="match status" value="1"/>
</dbReference>
<dbReference type="CDD" id="cd03424">
    <property type="entry name" value="NUDIX_ADPRase_Nudt5_UGPPase_Nudt14"/>
    <property type="match status" value="1"/>
</dbReference>
<dbReference type="PATRIC" id="fig|89059.3.peg.681"/>
<evidence type="ECO:0000313" key="5">
    <source>
        <dbReference type="EMBL" id="KRN86180.1"/>
    </source>
</evidence>
<dbReference type="OrthoDB" id="9806150at2"/>
<evidence type="ECO:0000256" key="1">
    <source>
        <dbReference type="ARBA" id="ARBA00001946"/>
    </source>
</evidence>
<protein>
    <submittedName>
        <fullName evidence="5">ADP-ribose pyrophosphatase</fullName>
        <ecNumber evidence="6">3.6.1.13</ecNumber>
    </submittedName>
    <submittedName>
        <fullName evidence="4">NUDIX hydrolase</fullName>
    </submittedName>
</protein>
<organism evidence="5 7">
    <name type="scientific">Ligilactobacillus acidipiscis</name>
    <dbReference type="NCBI Taxonomy" id="89059"/>
    <lineage>
        <taxon>Bacteria</taxon>
        <taxon>Bacillati</taxon>
        <taxon>Bacillota</taxon>
        <taxon>Bacilli</taxon>
        <taxon>Lactobacillales</taxon>
        <taxon>Lactobacillaceae</taxon>
        <taxon>Ligilactobacillus</taxon>
    </lineage>
</organism>
<dbReference type="RefSeq" id="WP_010494658.1">
    <property type="nucleotide sequence ID" value="NZ_CP113926.1"/>
</dbReference>
<dbReference type="FunFam" id="3.90.79.10:FF:000024">
    <property type="entry name" value="ADP-ribose pyrophosphatase"/>
    <property type="match status" value="1"/>
</dbReference>
<keyword evidence="2 4" id="KW-0378">Hydrolase</keyword>
<dbReference type="SUPFAM" id="SSF55811">
    <property type="entry name" value="Nudix"/>
    <property type="match status" value="1"/>
</dbReference>
<dbReference type="GO" id="GO:0019693">
    <property type="term" value="P:ribose phosphate metabolic process"/>
    <property type="evidence" value="ECO:0007669"/>
    <property type="project" value="TreeGrafter"/>
</dbReference>
<dbReference type="PROSITE" id="PS51462">
    <property type="entry name" value="NUDIX"/>
    <property type="match status" value="1"/>
</dbReference>
<dbReference type="InterPro" id="IPR015797">
    <property type="entry name" value="NUDIX_hydrolase-like_dom_sf"/>
</dbReference>
<accession>A0A0R2KHW7</accession>
<dbReference type="Gene3D" id="3.90.79.10">
    <property type="entry name" value="Nucleoside Triphosphate Pyrophosphohydrolase"/>
    <property type="match status" value="1"/>
</dbReference>
<evidence type="ECO:0000259" key="3">
    <source>
        <dbReference type="PROSITE" id="PS51462"/>
    </source>
</evidence>
<reference evidence="5 7" key="1">
    <citation type="journal article" date="2015" name="Genome Announc.">
        <title>Expanding the biotechnology potential of lactobacilli through comparative genomics of 213 strains and associated genera.</title>
        <authorList>
            <person name="Sun Z."/>
            <person name="Harris H.M."/>
            <person name="McCann A."/>
            <person name="Guo C."/>
            <person name="Argimon S."/>
            <person name="Zhang W."/>
            <person name="Yang X."/>
            <person name="Jeffery I.B."/>
            <person name="Cooney J.C."/>
            <person name="Kagawa T.F."/>
            <person name="Liu W."/>
            <person name="Song Y."/>
            <person name="Salvetti E."/>
            <person name="Wrobel A."/>
            <person name="Rasinkangas P."/>
            <person name="Parkhill J."/>
            <person name="Rea M.C."/>
            <person name="O'Sullivan O."/>
            <person name="Ritari J."/>
            <person name="Douillard F.P."/>
            <person name="Paul Ross R."/>
            <person name="Yang R."/>
            <person name="Briner A.E."/>
            <person name="Felis G.E."/>
            <person name="de Vos W.M."/>
            <person name="Barrangou R."/>
            <person name="Klaenhammer T.R."/>
            <person name="Caufield P.W."/>
            <person name="Cui Y."/>
            <person name="Zhang H."/>
            <person name="O'Toole P.W."/>
        </authorList>
    </citation>
    <scope>NUCLEOTIDE SEQUENCE [LARGE SCALE GENOMIC DNA]</scope>
    <source>
        <strain evidence="5 7">DSM 15353</strain>
    </source>
</reference>
<evidence type="ECO:0000313" key="6">
    <source>
        <dbReference type="EMBL" id="SFV40794.1"/>
    </source>
</evidence>
<dbReference type="EC" id="3.6.1.13" evidence="6"/>
<dbReference type="EMBL" id="DYXG01000045">
    <property type="protein sequence ID" value="HJE96963.1"/>
    <property type="molecule type" value="Genomic_DNA"/>
</dbReference>
<evidence type="ECO:0000313" key="4">
    <source>
        <dbReference type="EMBL" id="HJE96963.1"/>
    </source>
</evidence>
<dbReference type="STRING" id="89059.LAC1533_1374"/>
<sequence>MNFEEKVKETKHLFKGHVIDLDLETVELPNGKNAQREIVRHHGAVGIVALTPADKMIFIRQWRTPLGKETLEIPAGKIELNESNDPLLTAQREMNEETRYQAQNYELLSTFYSSPGFSNELMYLYHASGLSPVKTKLPQDKDEFLQIEELSSAEIDSAIQNGEICDAKTIMAVLFWKLME</sequence>
<dbReference type="PANTHER" id="PTHR11839:SF18">
    <property type="entry name" value="NUDIX HYDROLASE DOMAIN-CONTAINING PROTEIN"/>
    <property type="match status" value="1"/>
</dbReference>
<dbReference type="EMBL" id="LT630287">
    <property type="protein sequence ID" value="SFV40794.1"/>
    <property type="molecule type" value="Genomic_DNA"/>
</dbReference>
<dbReference type="Pfam" id="PF00293">
    <property type="entry name" value="NUDIX"/>
    <property type="match status" value="1"/>
</dbReference>
<dbReference type="KEGG" id="laca:LAC1533_1374"/>
<dbReference type="GO" id="GO:0005829">
    <property type="term" value="C:cytosol"/>
    <property type="evidence" value="ECO:0007669"/>
    <property type="project" value="TreeGrafter"/>
</dbReference>
<dbReference type="AlphaFoldDB" id="A0A0R2KHW7"/>
<dbReference type="Proteomes" id="UP000190935">
    <property type="component" value="Chromosome I"/>
</dbReference>
<dbReference type="GO" id="GO:0047631">
    <property type="term" value="F:ADP-ribose diphosphatase activity"/>
    <property type="evidence" value="ECO:0007669"/>
    <property type="project" value="UniProtKB-EC"/>
</dbReference>
<reference evidence="6" key="2">
    <citation type="submission" date="2016-11" db="EMBL/GenBank/DDBJ databases">
        <authorList>
            <person name="Jaros S."/>
            <person name="Januszkiewicz K."/>
            <person name="Wedrychowicz H."/>
        </authorList>
    </citation>
    <scope>NUCLEOTIDE SEQUENCE [LARGE SCALE GENOMIC DNA]</scope>
    <source>
        <strain evidence="6">ACA-DC 1533</strain>
    </source>
</reference>
<comment type="cofactor">
    <cofactor evidence="1">
        <name>Mg(2+)</name>
        <dbReference type="ChEBI" id="CHEBI:18420"/>
    </cofactor>
</comment>
<name>A0A0R2KHW7_9LACO</name>
<evidence type="ECO:0000256" key="2">
    <source>
        <dbReference type="ARBA" id="ARBA00022801"/>
    </source>
</evidence>
<feature type="domain" description="Nudix hydrolase" evidence="3">
    <location>
        <begin position="40"/>
        <end position="172"/>
    </location>
</feature>
<evidence type="ECO:0000313" key="8">
    <source>
        <dbReference type="Proteomes" id="UP000190935"/>
    </source>
</evidence>
<reference evidence="8" key="3">
    <citation type="submission" date="2016-11" db="EMBL/GenBank/DDBJ databases">
        <authorList>
            <person name="Papadimitriou K."/>
        </authorList>
    </citation>
    <scope>NUCLEOTIDE SEQUENCE [LARGE SCALE GENOMIC DNA]</scope>
    <source>
        <strain evidence="8">ACA-DC 1533</strain>
    </source>
</reference>
<dbReference type="GeneID" id="95349468"/>
<dbReference type="Proteomes" id="UP000051491">
    <property type="component" value="Unassembled WGS sequence"/>
</dbReference>
<evidence type="ECO:0000313" key="7">
    <source>
        <dbReference type="Proteomes" id="UP000051491"/>
    </source>
</evidence>
<dbReference type="Proteomes" id="UP000707535">
    <property type="component" value="Unassembled WGS sequence"/>
</dbReference>
<dbReference type="EMBL" id="JQBK01000017">
    <property type="protein sequence ID" value="KRN86180.1"/>
    <property type="molecule type" value="Genomic_DNA"/>
</dbReference>
<proteinExistence type="predicted"/>